<evidence type="ECO:0000313" key="2">
    <source>
        <dbReference type="EMBL" id="ADI13656.1"/>
    </source>
</evidence>
<dbReference type="SUPFAM" id="SSF53448">
    <property type="entry name" value="Nucleotide-diphospho-sugar transferases"/>
    <property type="match status" value="2"/>
</dbReference>
<dbReference type="InterPro" id="IPR029044">
    <property type="entry name" value="Nucleotide-diphossugar_trans"/>
</dbReference>
<dbReference type="KEGG" id="tra:Trad_0519"/>
<dbReference type="CDD" id="cd06423">
    <property type="entry name" value="CESA_like"/>
    <property type="match status" value="1"/>
</dbReference>
<dbReference type="InterPro" id="IPR001173">
    <property type="entry name" value="Glyco_trans_2-like"/>
</dbReference>
<name>D7CSC4_TRURR</name>
<feature type="domain" description="Glycosyltransferase 2-like" evidence="1">
    <location>
        <begin position="19"/>
        <end position="195"/>
    </location>
</feature>
<gene>
    <name evidence="2" type="ordered locus">Trad_0519</name>
</gene>
<evidence type="ECO:0000259" key="1">
    <source>
        <dbReference type="Pfam" id="PF00535"/>
    </source>
</evidence>
<dbReference type="PANTHER" id="PTHR43685:SF2">
    <property type="entry name" value="GLYCOSYLTRANSFERASE 2-LIKE DOMAIN-CONTAINING PROTEIN"/>
    <property type="match status" value="1"/>
</dbReference>
<keyword evidence="3" id="KW-1185">Reference proteome</keyword>
<dbReference type="GO" id="GO:0016740">
    <property type="term" value="F:transferase activity"/>
    <property type="evidence" value="ECO:0007669"/>
    <property type="project" value="UniProtKB-KW"/>
</dbReference>
<dbReference type="Pfam" id="PF00535">
    <property type="entry name" value="Glycos_transf_2"/>
    <property type="match status" value="2"/>
</dbReference>
<dbReference type="Proteomes" id="UP000000379">
    <property type="component" value="Chromosome"/>
</dbReference>
<reference evidence="3" key="1">
    <citation type="submission" date="2010-05" db="EMBL/GenBank/DDBJ databases">
        <title>The complete genome of Truepera radiovictris DSM 17093.</title>
        <authorList>
            <consortium name="US DOE Joint Genome Institute (JGI-PGF)"/>
            <person name="Lucas S."/>
            <person name="Copeland A."/>
            <person name="Lapidus A."/>
            <person name="Glavina del Rio T."/>
            <person name="Dalin E."/>
            <person name="Tice H."/>
            <person name="Bruce D."/>
            <person name="Goodwin L."/>
            <person name="Pitluck S."/>
            <person name="Kyrpides N."/>
            <person name="Mavromatis K."/>
            <person name="Ovchinnikova G."/>
            <person name="Munk A.C."/>
            <person name="Detter J.C."/>
            <person name="Han C."/>
            <person name="Tapia R."/>
            <person name="Land M."/>
            <person name="Hauser L."/>
            <person name="Markowitz V."/>
            <person name="Cheng J.-F."/>
            <person name="Hugenholtz P."/>
            <person name="Woyke T."/>
            <person name="Wu D."/>
            <person name="Tindall B."/>
            <person name="Pomrenke H.G."/>
            <person name="Brambilla E."/>
            <person name="Klenk H.-P."/>
            <person name="Eisen J.A."/>
        </authorList>
    </citation>
    <scope>NUCLEOTIDE SEQUENCE [LARGE SCALE GENOMIC DNA]</scope>
    <source>
        <strain evidence="3">DSM 17093 / CIP 108686 / LMG 22925 / RQ-24</strain>
    </source>
</reference>
<feature type="domain" description="Glycosyltransferase 2-like" evidence="1">
    <location>
        <begin position="445"/>
        <end position="578"/>
    </location>
</feature>
<dbReference type="EMBL" id="CP002049">
    <property type="protein sequence ID" value="ADI13656.1"/>
    <property type="molecule type" value="Genomic_DNA"/>
</dbReference>
<dbReference type="AlphaFoldDB" id="D7CSC4"/>
<dbReference type="PANTHER" id="PTHR43685">
    <property type="entry name" value="GLYCOSYLTRANSFERASE"/>
    <property type="match status" value="1"/>
</dbReference>
<reference evidence="2 3" key="2">
    <citation type="journal article" date="2011" name="Stand. Genomic Sci.">
        <title>Complete genome sequence of Truepera radiovictrix type strain (RQ-24).</title>
        <authorList>
            <person name="Ivanova N."/>
            <person name="Rohde C."/>
            <person name="Munk C."/>
            <person name="Nolan M."/>
            <person name="Lucas S."/>
            <person name="Del Rio T.G."/>
            <person name="Tice H."/>
            <person name="Deshpande S."/>
            <person name="Cheng J.F."/>
            <person name="Tapia R."/>
            <person name="Han C."/>
            <person name="Goodwin L."/>
            <person name="Pitluck S."/>
            <person name="Liolios K."/>
            <person name="Mavromatis K."/>
            <person name="Mikhailova N."/>
            <person name="Pati A."/>
            <person name="Chen A."/>
            <person name="Palaniappan K."/>
            <person name="Land M."/>
            <person name="Hauser L."/>
            <person name="Chang Y.J."/>
            <person name="Jeffries C.D."/>
            <person name="Brambilla E."/>
            <person name="Rohde M."/>
            <person name="Goker M."/>
            <person name="Tindall B.J."/>
            <person name="Woyke T."/>
            <person name="Bristow J."/>
            <person name="Eisen J.A."/>
            <person name="Markowitz V."/>
            <person name="Hugenholtz P."/>
            <person name="Kyrpides N.C."/>
            <person name="Klenk H.P."/>
            <person name="Lapidus A."/>
        </authorList>
    </citation>
    <scope>NUCLEOTIDE SEQUENCE [LARGE SCALE GENOMIC DNA]</scope>
    <source>
        <strain evidence="3">DSM 17093 / CIP 108686 / LMG 22925 / RQ-24</strain>
    </source>
</reference>
<dbReference type="eggNOG" id="COG1216">
    <property type="taxonomic scope" value="Bacteria"/>
</dbReference>
<evidence type="ECO:0000313" key="3">
    <source>
        <dbReference type="Proteomes" id="UP000000379"/>
    </source>
</evidence>
<accession>D7CSC4</accession>
<dbReference type="Gene3D" id="3.90.550.10">
    <property type="entry name" value="Spore Coat Polysaccharide Biosynthesis Protein SpsA, Chain A"/>
    <property type="match status" value="2"/>
</dbReference>
<dbReference type="STRING" id="649638.Trad_0519"/>
<dbReference type="RefSeq" id="WP_013177036.1">
    <property type="nucleotide sequence ID" value="NC_014221.1"/>
</dbReference>
<protein>
    <submittedName>
        <fullName evidence="2">Glycosyl transferase family 2</fullName>
    </submittedName>
</protein>
<dbReference type="InterPro" id="IPR050834">
    <property type="entry name" value="Glycosyltransf_2"/>
</dbReference>
<sequence>MLPPYPNQPTASSSQPTLSVVIAAFTDARWPQLLAAVASVAAQRTPAELVVVVDHNDALLARARAALPAHYAAHATREGAPGALVIIPNTRARGLSGARNSGVAAATGEIIAFLDDDAVAEPDWLTHLTAPYGDPQVLGVGGAVLPAWPGAAPNWFPEEFGWVVGCSYRGGPRARAEVRNFIGCNMSFRRSALAAVGEFRVGLGRLGALPEGGEETELCIRLRQRFPEGRLLHVPEARVVHRIAARRLSLRYFAARCYAEGVSKARLTETVGRTDALEAERAYTRTALPRGVLRGLGAAFGGELAGFARAAAIALGLGLTALGYFVGLAKGYGRARGTPRAALPASAAAFEPVQLVDIDLKGGVPDLQPALSAAGRPYRRALALVRFAGRPLGLVKLEPGRAGVSARAFGEAIAAQLGVQTTSAKRVSQGLPGCAAGDKRWPFVSVVIATRERAQSLERCLASVAELEYPDFEVIVVDNNPATSATRELVAAFSAQRPALRLRYVREDFPGGAAAHNRGVLAARAEIIAFTDDDVVVDKGWLRALVAGFGAAERVGCVTGMILPAELETAPQGWLEQYGGFNKGFELRAFNLTDRRPPSPLYPYAAGIFGSGANMAFTREALFAFGGFDPALGPGSQGVGGEDLAAFFDVVTHGYTLVYQPAALLWHYHRRDYEGLRRQIYGYGVGFTAFLTKTVVERPARVFALLPLGWWALTHLLSPTSPKNANKRADYPPELSRLELRGLLYGPLAYLRSRWRLRGVRGRGRLVREAPHPSLPAERLAA</sequence>
<organism evidence="2 3">
    <name type="scientific">Truepera radiovictrix (strain DSM 17093 / CIP 108686 / LMG 22925 / RQ-24)</name>
    <dbReference type="NCBI Taxonomy" id="649638"/>
    <lineage>
        <taxon>Bacteria</taxon>
        <taxon>Thermotogati</taxon>
        <taxon>Deinococcota</taxon>
        <taxon>Deinococci</taxon>
        <taxon>Trueperales</taxon>
        <taxon>Trueperaceae</taxon>
        <taxon>Truepera</taxon>
    </lineage>
</organism>
<keyword evidence="2" id="KW-0808">Transferase</keyword>
<proteinExistence type="predicted"/>
<dbReference type="CAZy" id="GT2">
    <property type="family name" value="Glycosyltransferase Family 2"/>
</dbReference>
<dbReference type="HOGENOM" id="CLU_434630_0_0_0"/>